<keyword evidence="2" id="KW-1133">Transmembrane helix</keyword>
<dbReference type="SUPFAM" id="SSF141868">
    <property type="entry name" value="EAL domain-like"/>
    <property type="match status" value="1"/>
</dbReference>
<organism evidence="4 5">
    <name type="scientific">Hyphococcus lacteus</name>
    <dbReference type="NCBI Taxonomy" id="3143536"/>
    <lineage>
        <taxon>Bacteria</taxon>
        <taxon>Pseudomonadati</taxon>
        <taxon>Pseudomonadota</taxon>
        <taxon>Alphaproteobacteria</taxon>
        <taxon>Parvularculales</taxon>
        <taxon>Parvularculaceae</taxon>
        <taxon>Hyphococcus</taxon>
    </lineage>
</organism>
<gene>
    <name evidence="4" type="ORF">ABFZ84_12525</name>
</gene>
<feature type="transmembrane region" description="Helical" evidence="2">
    <location>
        <begin position="21"/>
        <end position="41"/>
    </location>
</feature>
<dbReference type="Gene3D" id="3.20.20.450">
    <property type="entry name" value="EAL domain"/>
    <property type="match status" value="1"/>
</dbReference>
<dbReference type="CDD" id="cd01948">
    <property type="entry name" value="EAL"/>
    <property type="match status" value="1"/>
</dbReference>
<dbReference type="PROSITE" id="PS50883">
    <property type="entry name" value="EAL"/>
    <property type="match status" value="1"/>
</dbReference>
<feature type="transmembrane region" description="Helical" evidence="2">
    <location>
        <begin position="105"/>
        <end position="125"/>
    </location>
</feature>
<dbReference type="Pfam" id="PF00563">
    <property type="entry name" value="EAL"/>
    <property type="match status" value="1"/>
</dbReference>
<feature type="compositionally biased region" description="Basic and acidic residues" evidence="1">
    <location>
        <begin position="235"/>
        <end position="245"/>
    </location>
</feature>
<dbReference type="InterPro" id="IPR001633">
    <property type="entry name" value="EAL_dom"/>
</dbReference>
<feature type="domain" description="EAL" evidence="3">
    <location>
        <begin position="383"/>
        <end position="639"/>
    </location>
</feature>
<dbReference type="SMART" id="SM00052">
    <property type="entry name" value="EAL"/>
    <property type="match status" value="1"/>
</dbReference>
<protein>
    <submittedName>
        <fullName evidence="4">EAL domain-containing protein</fullName>
    </submittedName>
</protein>
<feature type="transmembrane region" description="Helical" evidence="2">
    <location>
        <begin position="187"/>
        <end position="208"/>
    </location>
</feature>
<feature type="transmembrane region" description="Helical" evidence="2">
    <location>
        <begin position="79"/>
        <end position="99"/>
    </location>
</feature>
<dbReference type="PANTHER" id="PTHR33121:SF70">
    <property type="entry name" value="SIGNALING PROTEIN YKOW"/>
    <property type="match status" value="1"/>
</dbReference>
<dbReference type="InterPro" id="IPR035919">
    <property type="entry name" value="EAL_sf"/>
</dbReference>
<feature type="region of interest" description="Disordered" evidence="1">
    <location>
        <begin position="663"/>
        <end position="720"/>
    </location>
</feature>
<reference evidence="4 5" key="1">
    <citation type="submission" date="2024-05" db="EMBL/GenBank/DDBJ databases">
        <title>Three bacterial strains, DH-69, EH-24, and ECK-19 isolated from coastal sediments.</title>
        <authorList>
            <person name="Ye Y.-Q."/>
            <person name="Du Z.-J."/>
        </authorList>
    </citation>
    <scope>NUCLEOTIDE SEQUENCE [LARGE SCALE GENOMIC DNA]</scope>
    <source>
        <strain evidence="4 5">ECK-19</strain>
    </source>
</reference>
<evidence type="ECO:0000313" key="5">
    <source>
        <dbReference type="Proteomes" id="UP001560685"/>
    </source>
</evidence>
<accession>A0ABV3Z6C5</accession>
<sequence>MITMSVFGVSEGVSGLAHAELLRGAVAGAFIVALAFLAGYAAIRRSGLAVCAMVMVAGAAALEFSWLGFFAGLPAEGTVMMQALFGASAIVFLSAAIGAARYNPLLGGVMFTAALVIAGMGAINFLDRIELSGLMRWSLISVGGFAVVLSAIQAVRGDGGARLVLPGIALAAAAPLLAMFGSAESGAVVLASHGLFTLGVLAASLVALTELPTSQIPNSSEQFAFRSSHKAPSNGHERHREYRASRESSEIVLDSQIAKVLDYSGVGIWDWGVDAMDQTTSLPALMGADSNAPFTPEAMREFIHADDASRFDSEVMSGGDGAFDAKLRLFDGRVVRMRGARAADEDTGEIERLVAFVEEVSAAPNGVNENSLRSATEAAIVPTSAMSANLSSALENGDIIAAFQPVVALDNGKVAGFEALARWRDQKDGADEGPEQFVMAAERIGQGSALARTMLDQAAAFLSEALTEQRRKDLFVAMNVSWGQIRDEDFAIAVKEAITKYDLPKKALVLELTEADAISDVALAGEVFRKLKDAGAALAFDDFGAGFTCLSNLRKYDFDFLKIDKSFTSELEAGGDNAKIVNALASLGKDLGLKVILEGIETKGAAHKARQMGCSFGQGFLFGKPVVTETAQVSAPVETPEEQAAFAAEAPDNDDALLVAERPSRTDSEASAGEEPQTEANLAEDNVDAEIEEKVGFDAEESDEPKNRRWRFWGGAGDLR</sequence>
<dbReference type="RefSeq" id="WP_369314357.1">
    <property type="nucleotide sequence ID" value="NZ_JBEHZE010000001.1"/>
</dbReference>
<name>A0ABV3Z6C5_9PROT</name>
<keyword evidence="2" id="KW-0472">Membrane</keyword>
<feature type="transmembrane region" description="Helical" evidence="2">
    <location>
        <begin position="47"/>
        <end position="67"/>
    </location>
</feature>
<dbReference type="InterPro" id="IPR050706">
    <property type="entry name" value="Cyclic-di-GMP_PDE-like"/>
</dbReference>
<feature type="transmembrane region" description="Helical" evidence="2">
    <location>
        <begin position="137"/>
        <end position="155"/>
    </location>
</feature>
<evidence type="ECO:0000313" key="4">
    <source>
        <dbReference type="EMBL" id="MEX6634372.1"/>
    </source>
</evidence>
<evidence type="ECO:0000256" key="2">
    <source>
        <dbReference type="SAM" id="Phobius"/>
    </source>
</evidence>
<feature type="region of interest" description="Disordered" evidence="1">
    <location>
        <begin position="220"/>
        <end position="245"/>
    </location>
</feature>
<keyword evidence="2" id="KW-0812">Transmembrane</keyword>
<evidence type="ECO:0000259" key="3">
    <source>
        <dbReference type="PROSITE" id="PS50883"/>
    </source>
</evidence>
<dbReference type="EMBL" id="JBEHZE010000001">
    <property type="protein sequence ID" value="MEX6634372.1"/>
    <property type="molecule type" value="Genomic_DNA"/>
</dbReference>
<proteinExistence type="predicted"/>
<keyword evidence="5" id="KW-1185">Reference proteome</keyword>
<feature type="transmembrane region" description="Helical" evidence="2">
    <location>
        <begin position="161"/>
        <end position="180"/>
    </location>
</feature>
<dbReference type="PANTHER" id="PTHR33121">
    <property type="entry name" value="CYCLIC DI-GMP PHOSPHODIESTERASE PDEF"/>
    <property type="match status" value="1"/>
</dbReference>
<dbReference type="Proteomes" id="UP001560685">
    <property type="component" value="Unassembled WGS sequence"/>
</dbReference>
<evidence type="ECO:0000256" key="1">
    <source>
        <dbReference type="SAM" id="MobiDB-lite"/>
    </source>
</evidence>
<comment type="caution">
    <text evidence="4">The sequence shown here is derived from an EMBL/GenBank/DDBJ whole genome shotgun (WGS) entry which is preliminary data.</text>
</comment>